<comment type="caution">
    <text evidence="5">The sequence shown here is derived from an EMBL/GenBank/DDBJ whole genome shotgun (WGS) entry which is preliminary data.</text>
</comment>
<keyword evidence="1" id="KW-0813">Transport</keyword>
<dbReference type="PRINTS" id="PR00219">
    <property type="entry name" value="SYNAPTOBREVN"/>
</dbReference>
<feature type="transmembrane region" description="Helical" evidence="3">
    <location>
        <begin position="173"/>
        <end position="190"/>
    </location>
</feature>
<keyword evidence="3" id="KW-0812">Transmembrane</keyword>
<dbReference type="EMBL" id="CAUYUJ010015504">
    <property type="protein sequence ID" value="CAK0854852.1"/>
    <property type="molecule type" value="Genomic_DNA"/>
</dbReference>
<organism evidence="5 6">
    <name type="scientific">Prorocentrum cordatum</name>
    <dbReference type="NCBI Taxonomy" id="2364126"/>
    <lineage>
        <taxon>Eukaryota</taxon>
        <taxon>Sar</taxon>
        <taxon>Alveolata</taxon>
        <taxon>Dinophyceae</taxon>
        <taxon>Prorocentrales</taxon>
        <taxon>Prorocentraceae</taxon>
        <taxon>Prorocentrum</taxon>
    </lineage>
</organism>
<evidence type="ECO:0000313" key="6">
    <source>
        <dbReference type="Proteomes" id="UP001189429"/>
    </source>
</evidence>
<dbReference type="PANTHER" id="PTHR21136">
    <property type="entry name" value="SNARE PROTEINS"/>
    <property type="match status" value="1"/>
</dbReference>
<gene>
    <name evidence="5" type="ORF">PCOR1329_LOCUS45787</name>
</gene>
<keyword evidence="3" id="KW-1133">Transmembrane helix</keyword>
<keyword evidence="6" id="KW-1185">Reference proteome</keyword>
<dbReference type="InterPro" id="IPR051097">
    <property type="entry name" value="Synaptobrevin-like_transport"/>
</dbReference>
<evidence type="ECO:0000256" key="3">
    <source>
        <dbReference type="SAM" id="Phobius"/>
    </source>
</evidence>
<proteinExistence type="predicted"/>
<evidence type="ECO:0000256" key="1">
    <source>
        <dbReference type="ARBA" id="ARBA00022927"/>
    </source>
</evidence>
<keyword evidence="3" id="KW-0472">Membrane</keyword>
<dbReference type="PROSITE" id="PS50892">
    <property type="entry name" value="V_SNARE"/>
    <property type="match status" value="1"/>
</dbReference>
<dbReference type="PANTHER" id="PTHR21136:SF168">
    <property type="entry name" value="VESICLE-ASSOCIATED MEMBRANE PROTEIN 9"/>
    <property type="match status" value="1"/>
</dbReference>
<evidence type="ECO:0000313" key="5">
    <source>
        <dbReference type="EMBL" id="CAK0854852.1"/>
    </source>
</evidence>
<dbReference type="PROSITE" id="PS00417">
    <property type="entry name" value="SYNAPTOBREVIN"/>
    <property type="match status" value="1"/>
</dbReference>
<dbReference type="Proteomes" id="UP001189429">
    <property type="component" value="Unassembled WGS sequence"/>
</dbReference>
<dbReference type="Gene3D" id="3.30.450.50">
    <property type="entry name" value="Longin domain"/>
    <property type="match status" value="1"/>
</dbReference>
<feature type="domain" description="V-SNARE coiled-coil homology" evidence="4">
    <location>
        <begin position="107"/>
        <end position="167"/>
    </location>
</feature>
<keyword evidence="1" id="KW-0653">Protein transport</keyword>
<dbReference type="Pfam" id="PF00957">
    <property type="entry name" value="Synaptobrevin"/>
    <property type="match status" value="1"/>
</dbReference>
<accession>A0ABN9U876</accession>
<protein>
    <recommendedName>
        <fullName evidence="4">V-SNARE coiled-coil homology domain-containing protein</fullName>
    </recommendedName>
</protein>
<evidence type="ECO:0000259" key="4">
    <source>
        <dbReference type="PROSITE" id="PS50892"/>
    </source>
</evidence>
<reference evidence="5" key="1">
    <citation type="submission" date="2023-10" db="EMBL/GenBank/DDBJ databases">
        <authorList>
            <person name="Chen Y."/>
            <person name="Shah S."/>
            <person name="Dougan E. K."/>
            <person name="Thang M."/>
            <person name="Chan C."/>
        </authorList>
    </citation>
    <scope>NUCLEOTIDE SEQUENCE [LARGE SCALE GENOMIC DNA]</scope>
</reference>
<dbReference type="Gene3D" id="1.20.5.110">
    <property type="match status" value="1"/>
</dbReference>
<keyword evidence="2" id="KW-0175">Coiled coil</keyword>
<dbReference type="InterPro" id="IPR001388">
    <property type="entry name" value="Synaptobrevin-like"/>
</dbReference>
<evidence type="ECO:0000256" key="2">
    <source>
        <dbReference type="PROSITE-ProRule" id="PRU00290"/>
    </source>
</evidence>
<dbReference type="CDD" id="cd15843">
    <property type="entry name" value="R-SNARE"/>
    <property type="match status" value="1"/>
</dbReference>
<dbReference type="InterPro" id="IPR042855">
    <property type="entry name" value="V_SNARE_CC"/>
</dbReference>
<sequence length="202" mass="23518">MLKNYPVRIAFQELRGRSYVYGGHTFNYLLDKDGTRTGEVPAWCLDLIFLCIAALAAGSEQVFQFLSDFRRSFEKQSRTLNGANRGAELTRMLRDLIASYNEERSSKVKTMEQELEDVTDMMRDNISKVMERGERIESLIDKTSALKSESVSFRDKARRHNDALWWRDQRGRMILGVFLLCLMVIGFWYWQHHRLPAAPAPE</sequence>
<name>A0ABN9U876_9DINO</name>
<dbReference type="SUPFAM" id="SSF58038">
    <property type="entry name" value="SNARE fusion complex"/>
    <property type="match status" value="1"/>
</dbReference>